<protein>
    <submittedName>
        <fullName evidence="1">Uncharacterized protein</fullName>
    </submittedName>
</protein>
<reference evidence="2" key="1">
    <citation type="journal article" date="2019" name="Int. J. Syst. Evol. Microbiol.">
        <title>The Global Catalogue of Microorganisms (GCM) 10K type strain sequencing project: providing services to taxonomists for standard genome sequencing and annotation.</title>
        <authorList>
            <consortium name="The Broad Institute Genomics Platform"/>
            <consortium name="The Broad Institute Genome Sequencing Center for Infectious Disease"/>
            <person name="Wu L."/>
            <person name="Ma J."/>
        </authorList>
    </citation>
    <scope>NUCLEOTIDE SEQUENCE [LARGE SCALE GENOMIC DNA]</scope>
    <source>
        <strain evidence="2">JCM 15614</strain>
    </source>
</reference>
<sequence length="242" mass="26030">MQFAGRPLEDDVSPGAWIAAAVHPFDEHVVGSLVPPVFDGYVRVFHPAVRYRGDDDVDVRWAEVAAANRTVAHPAMEWGSLTGSMEFFDDADQSPLWDQAPARGHLPVGVADALAAVLRRHTGTPDDVFFGVWSGFGFIVGDAPTLALPARDHWLVRGPVDLAAANMADEPSEQSASLWWPDDRSWVVATDIDLVTTFVGGSAPCVADLLAHPGIEAAAVPADQRFTWDADTVNPLPFDAPD</sequence>
<gene>
    <name evidence="1" type="ORF">GCM10010531_04760</name>
</gene>
<name>A0ABP6NSN8_9ACTN</name>
<accession>A0ABP6NSN8</accession>
<dbReference type="Proteomes" id="UP001499924">
    <property type="component" value="Unassembled WGS sequence"/>
</dbReference>
<dbReference type="EMBL" id="BAAAVV010000001">
    <property type="protein sequence ID" value="GAA3156484.1"/>
    <property type="molecule type" value="Genomic_DNA"/>
</dbReference>
<proteinExistence type="predicted"/>
<comment type="caution">
    <text evidence="1">The sequence shown here is derived from an EMBL/GenBank/DDBJ whole genome shotgun (WGS) entry which is preliminary data.</text>
</comment>
<evidence type="ECO:0000313" key="1">
    <source>
        <dbReference type="EMBL" id="GAA3156484.1"/>
    </source>
</evidence>
<keyword evidence="2" id="KW-1185">Reference proteome</keyword>
<evidence type="ECO:0000313" key="2">
    <source>
        <dbReference type="Proteomes" id="UP001499924"/>
    </source>
</evidence>
<organism evidence="1 2">
    <name type="scientific">Blastococcus jejuensis</name>
    <dbReference type="NCBI Taxonomy" id="351224"/>
    <lineage>
        <taxon>Bacteria</taxon>
        <taxon>Bacillati</taxon>
        <taxon>Actinomycetota</taxon>
        <taxon>Actinomycetes</taxon>
        <taxon>Geodermatophilales</taxon>
        <taxon>Geodermatophilaceae</taxon>
        <taxon>Blastococcus</taxon>
    </lineage>
</organism>
<dbReference type="RefSeq" id="WP_344686901.1">
    <property type="nucleotide sequence ID" value="NZ_BAAAVV010000001.1"/>
</dbReference>